<feature type="compositionally biased region" description="Polar residues" evidence="1">
    <location>
        <begin position="114"/>
        <end position="141"/>
    </location>
</feature>
<dbReference type="GO" id="GO:1900150">
    <property type="term" value="P:regulation of defense response to fungus"/>
    <property type="evidence" value="ECO:0007669"/>
    <property type="project" value="InterPro"/>
</dbReference>
<dbReference type="PANTHER" id="PTHR31105">
    <property type="entry name" value="EXTRA-LARGE G-PROTEIN-LIKE"/>
    <property type="match status" value="1"/>
</dbReference>
<feature type="domain" description="Enhanced disease resistance 4-like N-terminal" evidence="3">
    <location>
        <begin position="5"/>
        <end position="37"/>
    </location>
</feature>
<feature type="compositionally biased region" description="Polar residues" evidence="1">
    <location>
        <begin position="268"/>
        <end position="279"/>
    </location>
</feature>
<dbReference type="PANTHER" id="PTHR31105:SF38">
    <property type="entry name" value="PROTEIN ENHANCED DISEASE RESISTANCE 4"/>
    <property type="match status" value="1"/>
</dbReference>
<feature type="region of interest" description="Disordered" evidence="1">
    <location>
        <begin position="427"/>
        <end position="458"/>
    </location>
</feature>
<feature type="compositionally biased region" description="Basic and acidic residues" evidence="1">
    <location>
        <begin position="718"/>
        <end position="737"/>
    </location>
</feature>
<feature type="region of interest" description="Disordered" evidence="1">
    <location>
        <begin position="708"/>
        <end position="759"/>
    </location>
</feature>
<evidence type="ECO:0000259" key="2">
    <source>
        <dbReference type="Pfam" id="PF11331"/>
    </source>
</evidence>
<sequence>MNSKGRIVKCPKCRSVLPEPPNVAVYECGGCGTKLQAKKRNNSAVDTTSQRLDNDSSGKRKVDRVIDDQEAGSSQQLVLRSTDESYQNSDHNDLHSSNKDQDAANRAENGTGEAGSSSNQQFVLHSTDASDQNSDLNNLHSLNKDQDAANRVENGTVKAPTSGVEEHSSQNLKMKQLSDDQEPCCSSNQQSPVNSTDEPDQNIHNDPRSSTDFSGHEDPDSSPEATAHNSIDQEQEQKQKQDQNNHQENVAAVGKQKIKQLSDDNETDSSMTQLLVNSTNELDQNNDQNEQHTSSEVSYHDDPESSPETTDHNRVKRHETEFVSCRNDTEIEETSSEFEANTNTRNITDSDGGSKSSFRTTVAEKLLNTRQKQPLYLDEEDDILSENGSSDLHHYYRRRFNRISSVESMETTRYNNTNHYAYEGSVSSFDGNDLHQNPRKHHTGSIRDEHSDSGNSYRFNRRNAEHRSTDVRSFYGLNEFDENPRYRSSMIPENPKMERIELLKLVRELQNQLERTNVSNVQRVSSYSYGRRTTFSGEATAVNRQRYGGSCQHFSAQIGPSYGPGYGPSSYNSPRFSSPSSPRQNQSVSDFSVYDDQMQRNDVRKTYCSPKKKKYVRPIAGGSPWITCYLCCKLLQLPQSFLMFNKRRYCSLRCGACFKVLNFTLSNGTHVSRYDPGERIVAPPSSEVEDFEKLTESWGRAETVSCSDRSFGKSYSTETDRNGSREFSEERRKEMVSRDPSGSTRPPLSSKVSGRRTTMSEIEEVEHGHNGSPLHWLMGYASPSKVIRGL</sequence>
<feature type="compositionally biased region" description="Basic and acidic residues" evidence="1">
    <location>
        <begin position="235"/>
        <end position="245"/>
    </location>
</feature>
<feature type="compositionally biased region" description="Basic and acidic residues" evidence="1">
    <location>
        <begin position="201"/>
        <end position="219"/>
    </location>
</feature>
<name>A0AAD8NII6_TARER</name>
<evidence type="ECO:0000313" key="5">
    <source>
        <dbReference type="Proteomes" id="UP001229421"/>
    </source>
</evidence>
<feature type="compositionally biased region" description="Polar residues" evidence="1">
    <location>
        <begin position="740"/>
        <end position="759"/>
    </location>
</feature>
<comment type="caution">
    <text evidence="4">The sequence shown here is derived from an EMBL/GenBank/DDBJ whole genome shotgun (WGS) entry which is preliminary data.</text>
</comment>
<protein>
    <recommendedName>
        <fullName evidence="6">Zinc-ribbon domain-containing protein</fullName>
    </recommendedName>
</protein>
<dbReference type="Pfam" id="PF22910">
    <property type="entry name" value="EDR4-like_1st"/>
    <property type="match status" value="1"/>
</dbReference>
<feature type="compositionally biased region" description="Basic and acidic residues" evidence="1">
    <location>
        <begin position="298"/>
        <end position="321"/>
    </location>
</feature>
<feature type="compositionally biased region" description="Polar residues" evidence="1">
    <location>
        <begin position="337"/>
        <end position="357"/>
    </location>
</feature>
<feature type="compositionally biased region" description="Polar residues" evidence="1">
    <location>
        <begin position="42"/>
        <end position="51"/>
    </location>
</feature>
<feature type="compositionally biased region" description="Basic and acidic residues" evidence="1">
    <location>
        <begin position="52"/>
        <end position="67"/>
    </location>
</feature>
<feature type="compositionally biased region" description="Polar residues" evidence="1">
    <location>
        <begin position="71"/>
        <end position="89"/>
    </location>
</feature>
<organism evidence="4 5">
    <name type="scientific">Tagetes erecta</name>
    <name type="common">African marigold</name>
    <dbReference type="NCBI Taxonomy" id="13708"/>
    <lineage>
        <taxon>Eukaryota</taxon>
        <taxon>Viridiplantae</taxon>
        <taxon>Streptophyta</taxon>
        <taxon>Embryophyta</taxon>
        <taxon>Tracheophyta</taxon>
        <taxon>Spermatophyta</taxon>
        <taxon>Magnoliopsida</taxon>
        <taxon>eudicotyledons</taxon>
        <taxon>Gunneridae</taxon>
        <taxon>Pentapetalae</taxon>
        <taxon>asterids</taxon>
        <taxon>campanulids</taxon>
        <taxon>Asterales</taxon>
        <taxon>Asteraceae</taxon>
        <taxon>Asteroideae</taxon>
        <taxon>Heliantheae alliance</taxon>
        <taxon>Tageteae</taxon>
        <taxon>Tagetes</taxon>
    </lineage>
</organism>
<keyword evidence="5" id="KW-1185">Reference proteome</keyword>
<dbReference type="EMBL" id="JAUHHV010000010">
    <property type="protein sequence ID" value="KAK1409263.1"/>
    <property type="molecule type" value="Genomic_DNA"/>
</dbReference>
<reference evidence="4" key="1">
    <citation type="journal article" date="2023" name="bioRxiv">
        <title>Improved chromosome-level genome assembly for marigold (Tagetes erecta).</title>
        <authorList>
            <person name="Jiang F."/>
            <person name="Yuan L."/>
            <person name="Wang S."/>
            <person name="Wang H."/>
            <person name="Xu D."/>
            <person name="Wang A."/>
            <person name="Fan W."/>
        </authorList>
    </citation>
    <scope>NUCLEOTIDE SEQUENCE</scope>
    <source>
        <strain evidence="4">WSJ</strain>
        <tissue evidence="4">Leaf</tissue>
    </source>
</reference>
<dbReference type="Pfam" id="PF11331">
    <property type="entry name" value="Zn_ribbon_12"/>
    <property type="match status" value="1"/>
</dbReference>
<evidence type="ECO:0000256" key="1">
    <source>
        <dbReference type="SAM" id="MobiDB-lite"/>
    </source>
</evidence>
<gene>
    <name evidence="4" type="ORF">QVD17_35789</name>
</gene>
<feature type="domain" description="Probable zinc-ribbon" evidence="2">
    <location>
        <begin position="620"/>
        <end position="665"/>
    </location>
</feature>
<evidence type="ECO:0008006" key="6">
    <source>
        <dbReference type="Google" id="ProtNLM"/>
    </source>
</evidence>
<dbReference type="InterPro" id="IPR040244">
    <property type="entry name" value="EDR4-like"/>
</dbReference>
<feature type="compositionally biased region" description="Basic and acidic residues" evidence="1">
    <location>
        <begin position="90"/>
        <end position="105"/>
    </location>
</feature>
<dbReference type="InterPro" id="IPR021480">
    <property type="entry name" value="Zinc_ribbon_12"/>
</dbReference>
<feature type="region of interest" description="Disordered" evidence="1">
    <location>
        <begin position="569"/>
        <end position="588"/>
    </location>
</feature>
<feature type="region of interest" description="Disordered" evidence="1">
    <location>
        <begin position="37"/>
        <end position="357"/>
    </location>
</feature>
<evidence type="ECO:0000313" key="4">
    <source>
        <dbReference type="EMBL" id="KAK1409263.1"/>
    </source>
</evidence>
<accession>A0AAD8NII6</accession>
<feature type="compositionally biased region" description="Polar residues" evidence="1">
    <location>
        <begin position="184"/>
        <end position="200"/>
    </location>
</feature>
<proteinExistence type="predicted"/>
<evidence type="ECO:0000259" key="3">
    <source>
        <dbReference type="Pfam" id="PF22910"/>
    </source>
</evidence>
<dbReference type="Proteomes" id="UP001229421">
    <property type="component" value="Unassembled WGS sequence"/>
</dbReference>
<feature type="compositionally biased region" description="Polar residues" evidence="1">
    <location>
        <begin position="708"/>
        <end position="717"/>
    </location>
</feature>
<dbReference type="InterPro" id="IPR055126">
    <property type="entry name" value="EDR4-like_N"/>
</dbReference>
<dbReference type="AlphaFoldDB" id="A0AAD8NII6"/>